<evidence type="ECO:0000313" key="5">
    <source>
        <dbReference type="EMBL" id="SKC63918.1"/>
    </source>
</evidence>
<dbReference type="OrthoDB" id="9772736at2"/>
<gene>
    <name evidence="5" type="ORF">SAMN05660236_2272</name>
</gene>
<feature type="domain" description="NADH:flavin oxidoreductase/NADH oxidase N-terminal" evidence="4">
    <location>
        <begin position="3"/>
        <end position="332"/>
    </location>
</feature>
<dbReference type="Pfam" id="PF00724">
    <property type="entry name" value="Oxidored_FMN"/>
    <property type="match status" value="1"/>
</dbReference>
<reference evidence="5 6" key="1">
    <citation type="submission" date="2017-02" db="EMBL/GenBank/DDBJ databases">
        <authorList>
            <person name="Peterson S.W."/>
        </authorList>
    </citation>
    <scope>NUCLEOTIDE SEQUENCE [LARGE SCALE GENOMIC DNA]</scope>
    <source>
        <strain evidence="5 6">DSM 25262</strain>
    </source>
</reference>
<name>A0A1T5KKW8_9BACT</name>
<dbReference type="EMBL" id="FUZU01000001">
    <property type="protein sequence ID" value="SKC63918.1"/>
    <property type="molecule type" value="Genomic_DNA"/>
</dbReference>
<evidence type="ECO:0000259" key="4">
    <source>
        <dbReference type="Pfam" id="PF00724"/>
    </source>
</evidence>
<organism evidence="5 6">
    <name type="scientific">Ohtaekwangia koreensis</name>
    <dbReference type="NCBI Taxonomy" id="688867"/>
    <lineage>
        <taxon>Bacteria</taxon>
        <taxon>Pseudomonadati</taxon>
        <taxon>Bacteroidota</taxon>
        <taxon>Cytophagia</taxon>
        <taxon>Cytophagales</taxon>
        <taxon>Fulvivirgaceae</taxon>
        <taxon>Ohtaekwangia</taxon>
    </lineage>
</organism>
<dbReference type="Proteomes" id="UP000190961">
    <property type="component" value="Unassembled WGS sequence"/>
</dbReference>
<keyword evidence="3" id="KW-0560">Oxidoreductase</keyword>
<evidence type="ECO:0000256" key="1">
    <source>
        <dbReference type="ARBA" id="ARBA00001917"/>
    </source>
</evidence>
<dbReference type="AlphaFoldDB" id="A0A1T5KKW8"/>
<comment type="cofactor">
    <cofactor evidence="1">
        <name>FMN</name>
        <dbReference type="ChEBI" id="CHEBI:58210"/>
    </cofactor>
</comment>
<dbReference type="PANTHER" id="PTHR22893">
    <property type="entry name" value="NADH OXIDOREDUCTASE-RELATED"/>
    <property type="match status" value="1"/>
</dbReference>
<accession>A0A1T5KKW8</accession>
<dbReference type="InterPro" id="IPR001155">
    <property type="entry name" value="OxRdtase_FMN_N"/>
</dbReference>
<sequence length="357" mass="39107">MKKLFKPFEKGSLKLKNHLVMAPMTRSRATGNLPNELMATYYAQRSGAGLIVTEGTSPSPEGLGYPRIPGIYSAKQVEGWKKVTDAVHQNGSKIFLQLMHTGRIGHVANLPDGVQPVGPSDIQASGEIFTDSLGMQSHSVPVALTLEGIARVIADFVNASKNAVLAGFDGVELHGANGYLLEQFLNPNVNNRTDQYGGNLIKRSRLILEITQAIAAAIGPDKIGIRFSPFSQLSDQKPYDKEEVHQTYTHLSRELDKLGIAYIHLSTNPDIPEETYKVIRTSFKNTIILCNGLTHETAEQKLQDSTADLVAFGRGFLANPDFASRLERNVSLNGVDFSTLYSPGQQGYIDYPLYTSK</sequence>
<dbReference type="SUPFAM" id="SSF51395">
    <property type="entry name" value="FMN-linked oxidoreductases"/>
    <property type="match status" value="1"/>
</dbReference>
<dbReference type="RefSeq" id="WP_079686733.1">
    <property type="nucleotide sequence ID" value="NZ_FUZU01000001.1"/>
</dbReference>
<evidence type="ECO:0000313" key="6">
    <source>
        <dbReference type="Proteomes" id="UP000190961"/>
    </source>
</evidence>
<dbReference type="CDD" id="cd02933">
    <property type="entry name" value="OYE_like_FMN"/>
    <property type="match status" value="1"/>
</dbReference>
<dbReference type="GO" id="GO:0005829">
    <property type="term" value="C:cytosol"/>
    <property type="evidence" value="ECO:0007669"/>
    <property type="project" value="TreeGrafter"/>
</dbReference>
<protein>
    <submittedName>
        <fullName evidence="5">N-ethylmaleimide reductase</fullName>
    </submittedName>
</protein>
<dbReference type="PANTHER" id="PTHR22893:SF91">
    <property type="entry name" value="NADPH DEHYDROGENASE 2-RELATED"/>
    <property type="match status" value="1"/>
</dbReference>
<dbReference type="InterPro" id="IPR045247">
    <property type="entry name" value="Oye-like"/>
</dbReference>
<dbReference type="Gene3D" id="3.20.20.70">
    <property type="entry name" value="Aldolase class I"/>
    <property type="match status" value="1"/>
</dbReference>
<dbReference type="GO" id="GO:0016628">
    <property type="term" value="F:oxidoreductase activity, acting on the CH-CH group of donors, NAD or NADP as acceptor"/>
    <property type="evidence" value="ECO:0007669"/>
    <property type="project" value="UniProtKB-ARBA"/>
</dbReference>
<proteinExistence type="inferred from homology"/>
<comment type="similarity">
    <text evidence="2">Belongs to the NADH:flavin oxidoreductase/NADH oxidase family.</text>
</comment>
<evidence type="ECO:0000256" key="2">
    <source>
        <dbReference type="ARBA" id="ARBA00005979"/>
    </source>
</evidence>
<dbReference type="STRING" id="688867.SAMN05660236_2272"/>
<evidence type="ECO:0000256" key="3">
    <source>
        <dbReference type="ARBA" id="ARBA00023002"/>
    </source>
</evidence>
<dbReference type="InterPro" id="IPR013785">
    <property type="entry name" value="Aldolase_TIM"/>
</dbReference>
<keyword evidence="6" id="KW-1185">Reference proteome</keyword>
<dbReference type="GO" id="GO:0010181">
    <property type="term" value="F:FMN binding"/>
    <property type="evidence" value="ECO:0007669"/>
    <property type="project" value="InterPro"/>
</dbReference>
<dbReference type="FunFam" id="3.20.20.70:FF:000059">
    <property type="entry name" value="N-ethylmaleimide reductase, FMN-linked"/>
    <property type="match status" value="1"/>
</dbReference>